<comment type="similarity">
    <text evidence="2">Belongs to the IQD family.</text>
</comment>
<comment type="subunit">
    <text evidence="3">Binds to multiple calmodulin (CaM) in the presence of Ca(2+) and CaM-like proteins.</text>
</comment>
<comment type="caution">
    <text evidence="6">The sequence shown here is derived from an EMBL/GenBank/DDBJ whole genome shotgun (WGS) entry which is preliminary data.</text>
</comment>
<dbReference type="AlphaFoldDB" id="A0ABD3B9I6"/>
<dbReference type="GO" id="GO:0005516">
    <property type="term" value="F:calmodulin binding"/>
    <property type="evidence" value="ECO:0007669"/>
    <property type="project" value="UniProtKB-KW"/>
</dbReference>
<feature type="domain" description="DUF4005" evidence="5">
    <location>
        <begin position="367"/>
        <end position="452"/>
    </location>
</feature>
<dbReference type="Pfam" id="PF00612">
    <property type="entry name" value="IQ"/>
    <property type="match status" value="1"/>
</dbReference>
<reference evidence="7" key="1">
    <citation type="journal article" date="2024" name="IScience">
        <title>Strigolactones Initiate the Formation of Haustorium-like Structures in Castilleja.</title>
        <authorList>
            <person name="Buerger M."/>
            <person name="Peterson D."/>
            <person name="Chory J."/>
        </authorList>
    </citation>
    <scope>NUCLEOTIDE SEQUENCE [LARGE SCALE GENOMIC DNA]</scope>
</reference>
<feature type="compositionally biased region" description="Polar residues" evidence="4">
    <location>
        <begin position="394"/>
        <end position="409"/>
    </location>
</feature>
<evidence type="ECO:0000313" key="6">
    <source>
        <dbReference type="EMBL" id="KAL3614025.1"/>
    </source>
</evidence>
<evidence type="ECO:0000256" key="1">
    <source>
        <dbReference type="ARBA" id="ARBA00022860"/>
    </source>
</evidence>
<dbReference type="InterPro" id="IPR000048">
    <property type="entry name" value="IQ_motif_EF-hand-BS"/>
</dbReference>
<dbReference type="PANTHER" id="PTHR32295">
    <property type="entry name" value="IQ-DOMAIN 5-RELATED"/>
    <property type="match status" value="1"/>
</dbReference>
<evidence type="ECO:0000313" key="7">
    <source>
        <dbReference type="Proteomes" id="UP001632038"/>
    </source>
</evidence>
<feature type="region of interest" description="Disordered" evidence="4">
    <location>
        <begin position="1"/>
        <end position="32"/>
    </location>
</feature>
<feature type="compositionally biased region" description="Pro residues" evidence="4">
    <location>
        <begin position="330"/>
        <end position="341"/>
    </location>
</feature>
<accession>A0ABD3B9I6</accession>
<dbReference type="EMBL" id="JAVIJP010000107">
    <property type="protein sequence ID" value="KAL3614025.1"/>
    <property type="molecule type" value="Genomic_DNA"/>
</dbReference>
<evidence type="ECO:0000256" key="2">
    <source>
        <dbReference type="ARBA" id="ARBA00024341"/>
    </source>
</evidence>
<dbReference type="Pfam" id="PF13178">
    <property type="entry name" value="DUF4005"/>
    <property type="match status" value="1"/>
</dbReference>
<dbReference type="PANTHER" id="PTHR32295:SF274">
    <property type="entry name" value="PROTEIN IQ-DOMAIN 1-LIKE"/>
    <property type="match status" value="1"/>
</dbReference>
<gene>
    <name evidence="6" type="ORF">CASFOL_042099</name>
</gene>
<name>A0ABD3B9I6_9LAMI</name>
<evidence type="ECO:0000256" key="4">
    <source>
        <dbReference type="SAM" id="MobiDB-lite"/>
    </source>
</evidence>
<dbReference type="InterPro" id="IPR025064">
    <property type="entry name" value="DUF4005"/>
</dbReference>
<keyword evidence="1" id="KW-0112">Calmodulin-binding</keyword>
<keyword evidence="7" id="KW-1185">Reference proteome</keyword>
<evidence type="ECO:0000259" key="5">
    <source>
        <dbReference type="Pfam" id="PF13178"/>
    </source>
</evidence>
<evidence type="ECO:0000256" key="3">
    <source>
        <dbReference type="ARBA" id="ARBA00024378"/>
    </source>
</evidence>
<protein>
    <recommendedName>
        <fullName evidence="5">DUF4005 domain-containing protein</fullName>
    </recommendedName>
</protein>
<organism evidence="6 7">
    <name type="scientific">Castilleja foliolosa</name>
    <dbReference type="NCBI Taxonomy" id="1961234"/>
    <lineage>
        <taxon>Eukaryota</taxon>
        <taxon>Viridiplantae</taxon>
        <taxon>Streptophyta</taxon>
        <taxon>Embryophyta</taxon>
        <taxon>Tracheophyta</taxon>
        <taxon>Spermatophyta</taxon>
        <taxon>Magnoliopsida</taxon>
        <taxon>eudicotyledons</taxon>
        <taxon>Gunneridae</taxon>
        <taxon>Pentapetalae</taxon>
        <taxon>asterids</taxon>
        <taxon>lamiids</taxon>
        <taxon>Lamiales</taxon>
        <taxon>Orobanchaceae</taxon>
        <taxon>Pedicularideae</taxon>
        <taxon>Castillejinae</taxon>
        <taxon>Castilleja</taxon>
    </lineage>
</organism>
<dbReference type="Gene3D" id="1.20.5.190">
    <property type="match status" value="1"/>
</dbReference>
<feature type="compositionally biased region" description="Basic and acidic residues" evidence="4">
    <location>
        <begin position="47"/>
        <end position="59"/>
    </location>
</feature>
<proteinExistence type="inferred from homology"/>
<feature type="region of interest" description="Disordered" evidence="4">
    <location>
        <begin position="46"/>
        <end position="65"/>
    </location>
</feature>
<dbReference type="Proteomes" id="UP001632038">
    <property type="component" value="Unassembled WGS sequence"/>
</dbReference>
<dbReference type="SMART" id="SM00015">
    <property type="entry name" value="IQ"/>
    <property type="match status" value="1"/>
</dbReference>
<feature type="region of interest" description="Disordered" evidence="4">
    <location>
        <begin position="322"/>
        <end position="465"/>
    </location>
</feature>
<sequence length="465" mass="51636">MSRKGNWFSSVKKALSPDTQEKKAKKANKSKKRWFGKEKLLVASESPNRETEIVEEVSHPHPLPPLEDVKLAEVENEEMKNSYDVAVASTAAAEVADAAAQAAAERAAVEVVRQTTVSQFAGKSNEEVAAIKIQTAFRGYLARRALRALRGLVRLKSLVDGSTVKRQTSNTLKCMQTLSRVQSQIQSRRLRMLEDNRALQRQLLQKRAKELESLRVGDEWDDSLQSKEKIESNLLHKYEAAMRREKALAYSYTHQQAWKKSSKPTNLLFMDPTNPNWGWSWLERFMAARPWETQATTADKDIINSSIKSPSGQIIKSFARHQFNSDNNPSSPPSQKPPSPFTPSKSVISKKVKPASPISQDDDSRSTFSVQSEIRSNRRHTIGGGSSVRDDESLGSSSSVPSYMATTRSARAKLSPLGMENGSGNNSNNNTPDKGSVKKRLSFPASPSRPPRRHSGPPKVEKAIA</sequence>
<feature type="compositionally biased region" description="Basic residues" evidence="4">
    <location>
        <begin position="23"/>
        <end position="32"/>
    </location>
</feature>
<dbReference type="PROSITE" id="PS50096">
    <property type="entry name" value="IQ"/>
    <property type="match status" value="1"/>
</dbReference>